<evidence type="ECO:0000313" key="2">
    <source>
        <dbReference type="Proteomes" id="UP000198894"/>
    </source>
</evidence>
<proteinExistence type="predicted"/>
<name>A0A1G8USJ9_9HYPH</name>
<dbReference type="Proteomes" id="UP000198894">
    <property type="component" value="Unassembled WGS sequence"/>
</dbReference>
<keyword evidence="2" id="KW-1185">Reference proteome</keyword>
<organism evidence="1 2">
    <name type="scientific">Mesorhizobium muleiense</name>
    <dbReference type="NCBI Taxonomy" id="1004279"/>
    <lineage>
        <taxon>Bacteria</taxon>
        <taxon>Pseudomonadati</taxon>
        <taxon>Pseudomonadota</taxon>
        <taxon>Alphaproteobacteria</taxon>
        <taxon>Hyphomicrobiales</taxon>
        <taxon>Phyllobacteriaceae</taxon>
        <taxon>Mesorhizobium</taxon>
    </lineage>
</organism>
<evidence type="ECO:0000313" key="1">
    <source>
        <dbReference type="EMBL" id="SDJ56075.1"/>
    </source>
</evidence>
<reference evidence="2" key="1">
    <citation type="submission" date="2016-10" db="EMBL/GenBank/DDBJ databases">
        <authorList>
            <person name="Varghese N."/>
            <person name="Submissions S."/>
        </authorList>
    </citation>
    <scope>NUCLEOTIDE SEQUENCE [LARGE SCALE GENOMIC DNA]</scope>
    <source>
        <strain evidence="2">CGMCC 1.11022</strain>
    </source>
</reference>
<protein>
    <recommendedName>
        <fullName evidence="3">Aminoglycoside phosphotransferase</fullName>
    </recommendedName>
</protein>
<evidence type="ECO:0008006" key="3">
    <source>
        <dbReference type="Google" id="ProtNLM"/>
    </source>
</evidence>
<dbReference type="EMBL" id="FNEE01000007">
    <property type="protein sequence ID" value="SDJ56075.1"/>
    <property type="molecule type" value="Genomic_DNA"/>
</dbReference>
<dbReference type="AlphaFoldDB" id="A0A1G8USJ9"/>
<accession>A0A1G8USJ9</accession>
<gene>
    <name evidence="1" type="ORF">SAMN05428953_10767</name>
</gene>
<sequence length="61" mass="7001">MSTSSARRGFFRSAVNALIEARQREASRYVSRVLLGFDDETLKANGYDREELKKAARSRYV</sequence>
<dbReference type="RefSeq" id="WP_091594180.1">
    <property type="nucleotide sequence ID" value="NZ_FNEE01000007.1"/>
</dbReference>